<dbReference type="EMBL" id="KE125048">
    <property type="protein sequence ID" value="EPB72416.1"/>
    <property type="molecule type" value="Genomic_DNA"/>
</dbReference>
<dbReference type="Proteomes" id="UP000054495">
    <property type="component" value="Unassembled WGS sequence"/>
</dbReference>
<keyword evidence="3" id="KW-1185">Reference proteome</keyword>
<feature type="compositionally biased region" description="Basic and acidic residues" evidence="1">
    <location>
        <begin position="38"/>
        <end position="47"/>
    </location>
</feature>
<evidence type="ECO:0000313" key="3">
    <source>
        <dbReference type="Proteomes" id="UP000054495"/>
    </source>
</evidence>
<dbReference type="AlphaFoldDB" id="A0A0D6LQX4"/>
<reference evidence="2 3" key="1">
    <citation type="submission" date="2013-05" db="EMBL/GenBank/DDBJ databases">
        <title>Draft genome of the parasitic nematode Anyclostoma ceylanicum.</title>
        <authorList>
            <person name="Mitreva M."/>
        </authorList>
    </citation>
    <scope>NUCLEOTIDE SEQUENCE [LARGE SCALE GENOMIC DNA]</scope>
</reference>
<protein>
    <submittedName>
        <fullName evidence="2">Uncharacterized protein</fullName>
    </submittedName>
</protein>
<name>A0A0D6LQX4_9BILA</name>
<evidence type="ECO:0000313" key="2">
    <source>
        <dbReference type="EMBL" id="EPB72416.1"/>
    </source>
</evidence>
<evidence type="ECO:0000256" key="1">
    <source>
        <dbReference type="SAM" id="MobiDB-lite"/>
    </source>
</evidence>
<gene>
    <name evidence="2" type="ORF">ANCCEY_08487</name>
</gene>
<organism evidence="2 3">
    <name type="scientific">Ancylostoma ceylanicum</name>
    <dbReference type="NCBI Taxonomy" id="53326"/>
    <lineage>
        <taxon>Eukaryota</taxon>
        <taxon>Metazoa</taxon>
        <taxon>Ecdysozoa</taxon>
        <taxon>Nematoda</taxon>
        <taxon>Chromadorea</taxon>
        <taxon>Rhabditida</taxon>
        <taxon>Rhabditina</taxon>
        <taxon>Rhabditomorpha</taxon>
        <taxon>Strongyloidea</taxon>
        <taxon>Ancylostomatidae</taxon>
        <taxon>Ancylostomatinae</taxon>
        <taxon>Ancylostoma</taxon>
    </lineage>
</organism>
<proteinExistence type="predicted"/>
<feature type="region of interest" description="Disordered" evidence="1">
    <location>
        <begin position="1"/>
        <end position="76"/>
    </location>
</feature>
<accession>A0A0D6LQX4</accession>
<sequence length="76" mass="8230">MVSHSEIHLPQPLCKPSDRLLDPNPSRGSFTKSAPLDEISRVVHEEADAPSDISDFKGLDVGGSIPSSDFVSNRDK</sequence>
<feature type="compositionally biased region" description="Polar residues" evidence="1">
    <location>
        <begin position="65"/>
        <end position="76"/>
    </location>
</feature>